<organism evidence="1 2">
    <name type="scientific">Reinekea forsetii</name>
    <dbReference type="NCBI Taxonomy" id="1336806"/>
    <lineage>
        <taxon>Bacteria</taxon>
        <taxon>Pseudomonadati</taxon>
        <taxon>Pseudomonadota</taxon>
        <taxon>Gammaproteobacteria</taxon>
        <taxon>Oceanospirillales</taxon>
        <taxon>Saccharospirillaceae</taxon>
        <taxon>Reinekea</taxon>
    </lineage>
</organism>
<dbReference type="AlphaFoldDB" id="A0A2K8KT60"/>
<keyword evidence="2" id="KW-1185">Reference proteome</keyword>
<protein>
    <recommendedName>
        <fullName evidence="3">DUF1059 domain-containing protein</fullName>
    </recommendedName>
</protein>
<proteinExistence type="predicted"/>
<evidence type="ECO:0000313" key="2">
    <source>
        <dbReference type="Proteomes" id="UP000229757"/>
    </source>
</evidence>
<dbReference type="RefSeq" id="WP_100256823.1">
    <property type="nucleotide sequence ID" value="NZ_CP011797.1"/>
</dbReference>
<accession>A0A2K8KT60</accession>
<evidence type="ECO:0008006" key="3">
    <source>
        <dbReference type="Google" id="ProtNLM"/>
    </source>
</evidence>
<evidence type="ECO:0000313" key="1">
    <source>
        <dbReference type="EMBL" id="ATX76484.1"/>
    </source>
</evidence>
<name>A0A2K8KT60_9GAMM</name>
<gene>
    <name evidence="1" type="ORF">REIFOR_01338</name>
</gene>
<dbReference type="Proteomes" id="UP000229757">
    <property type="component" value="Chromosome"/>
</dbReference>
<dbReference type="OrthoDB" id="1450972at2"/>
<dbReference type="EMBL" id="CP011797">
    <property type="protein sequence ID" value="ATX76484.1"/>
    <property type="molecule type" value="Genomic_DNA"/>
</dbReference>
<dbReference type="KEGG" id="rfo:REIFOR_01338"/>
<sequence>MKKMTCQMLGGACDLVFQAETFDEIAGLSQEHGKAMFAQSDPAHLAAMNKMMGLMQDPNAMKDWMDGKRAEFEALPESE</sequence>
<reference evidence="1 2" key="1">
    <citation type="journal article" date="2017" name="Environ. Microbiol.">
        <title>Genomic and physiological analyses of 'Reinekea forsetii' reveal a versatile opportunistic lifestyle during spring algae blooms.</title>
        <authorList>
            <person name="Avci B."/>
            <person name="Hahnke R.L."/>
            <person name="Chafee M."/>
            <person name="Fischer T."/>
            <person name="Gruber-Vodicka H."/>
            <person name="Tegetmeyer H.E."/>
            <person name="Harder J."/>
            <person name="Fuchs B.M."/>
            <person name="Amann R.I."/>
            <person name="Teeling H."/>
        </authorList>
    </citation>
    <scope>NUCLEOTIDE SEQUENCE [LARGE SCALE GENOMIC DNA]</scope>
    <source>
        <strain evidence="1 2">Hel1_31_D35</strain>
    </source>
</reference>